<dbReference type="Proteomes" id="UP000184518">
    <property type="component" value="Unassembled WGS sequence"/>
</dbReference>
<evidence type="ECO:0000256" key="1">
    <source>
        <dbReference type="SAM" id="SignalP"/>
    </source>
</evidence>
<sequence length="239" mass="25613">MKNKLLLILILMISINSGFKAQVGINTESPSKTLDINGDVRVRNLPTSSSMTGKFILTIDASGNVKKINNTARAIGDVKNGLQTADHNGWYLMDGRNISALSTSARDNAVTIGITTTIPNMADRMIRTLTSGQTRGTLAGNNMVTITASNLPNYNLATITLASAGDHNHTWYDEYDFSTPGAGLQYGPYYNHGLTTRTVGTTADGNHAHTVTASTGGTSQPLNILPQYMVVNTFIYLGQ</sequence>
<name>A0A1M5C8L8_9FLAO</name>
<feature type="signal peptide" evidence="1">
    <location>
        <begin position="1"/>
        <end position="21"/>
    </location>
</feature>
<proteinExistence type="predicted"/>
<dbReference type="AlphaFoldDB" id="A0A1M5C8L8"/>
<accession>A0A1M5C8L8</accession>
<dbReference type="STRING" id="1416778.SAMN05443633_104447"/>
<reference evidence="3" key="1">
    <citation type="submission" date="2016-11" db="EMBL/GenBank/DDBJ databases">
        <authorList>
            <person name="Varghese N."/>
            <person name="Submissions S."/>
        </authorList>
    </citation>
    <scope>NUCLEOTIDE SEQUENCE [LARGE SCALE GENOMIC DNA]</scope>
    <source>
        <strain evidence="3">DSM 27619</strain>
    </source>
</reference>
<keyword evidence="3" id="KW-1185">Reference proteome</keyword>
<evidence type="ECO:0000313" key="3">
    <source>
        <dbReference type="Proteomes" id="UP000184518"/>
    </source>
</evidence>
<gene>
    <name evidence="2" type="ORF">SAMN05443633_104447</name>
</gene>
<organism evidence="2 3">
    <name type="scientific">Chryseobacterium arachidis</name>
    <dbReference type="NCBI Taxonomy" id="1416778"/>
    <lineage>
        <taxon>Bacteria</taxon>
        <taxon>Pseudomonadati</taxon>
        <taxon>Bacteroidota</taxon>
        <taxon>Flavobacteriia</taxon>
        <taxon>Flavobacteriales</taxon>
        <taxon>Weeksellaceae</taxon>
        <taxon>Chryseobacterium group</taxon>
        <taxon>Chryseobacterium</taxon>
    </lineage>
</organism>
<feature type="chain" id="PRO_5012522192" description="Microcystin-dependent protein" evidence="1">
    <location>
        <begin position="22"/>
        <end position="239"/>
    </location>
</feature>
<protein>
    <recommendedName>
        <fullName evidence="4">Microcystin-dependent protein</fullName>
    </recommendedName>
</protein>
<dbReference type="RefSeq" id="WP_072957042.1">
    <property type="nucleotide sequence ID" value="NZ_FQUT01000004.1"/>
</dbReference>
<dbReference type="OrthoDB" id="1143915at2"/>
<dbReference type="EMBL" id="FQUT01000004">
    <property type="protein sequence ID" value="SHF51134.1"/>
    <property type="molecule type" value="Genomic_DNA"/>
</dbReference>
<evidence type="ECO:0000313" key="2">
    <source>
        <dbReference type="EMBL" id="SHF51134.1"/>
    </source>
</evidence>
<evidence type="ECO:0008006" key="4">
    <source>
        <dbReference type="Google" id="ProtNLM"/>
    </source>
</evidence>
<keyword evidence="1" id="KW-0732">Signal</keyword>